<evidence type="ECO:0000256" key="2">
    <source>
        <dbReference type="SAM" id="SignalP"/>
    </source>
</evidence>
<feature type="chain" id="PRO_5040808942" evidence="2">
    <location>
        <begin position="26"/>
        <end position="130"/>
    </location>
</feature>
<dbReference type="GeneID" id="129927488"/>
<keyword evidence="2" id="KW-0732">Signal</keyword>
<feature type="compositionally biased region" description="Basic residues" evidence="1">
    <location>
        <begin position="113"/>
        <end position="130"/>
    </location>
</feature>
<dbReference type="Proteomes" id="UP001165740">
    <property type="component" value="Chromosome 7"/>
</dbReference>
<name>A0A9W3B0H9_BIOGL</name>
<dbReference type="RefSeq" id="XP_055892982.1">
    <property type="nucleotide sequence ID" value="XM_056037007.1"/>
</dbReference>
<reference evidence="4" key="1">
    <citation type="submission" date="2025-08" db="UniProtKB">
        <authorList>
            <consortium name="RefSeq"/>
        </authorList>
    </citation>
    <scope>IDENTIFICATION</scope>
</reference>
<gene>
    <name evidence="4" type="primary">LOC129927488</name>
</gene>
<accession>A0A9W3B0H9</accession>
<feature type="region of interest" description="Disordered" evidence="1">
    <location>
        <begin position="107"/>
        <end position="130"/>
    </location>
</feature>
<evidence type="ECO:0000313" key="3">
    <source>
        <dbReference type="Proteomes" id="UP001165740"/>
    </source>
</evidence>
<sequence>MVCGFITLSIVLATVISLFSREITAQQSGMRAVECTRTRFNGKVMKSTNRTGRSVSECCGIFWDFKAAYDSFWFDPKQKLCVMAKTNPGKGTTVVPDYVYTLEHQSIRGGSSGRHKKPHPRNPVKFQSRK</sequence>
<dbReference type="AlphaFoldDB" id="A0A9W3B0H9"/>
<evidence type="ECO:0000256" key="1">
    <source>
        <dbReference type="SAM" id="MobiDB-lite"/>
    </source>
</evidence>
<organism evidence="3 4">
    <name type="scientific">Biomphalaria glabrata</name>
    <name type="common">Bloodfluke planorb</name>
    <name type="synonym">Freshwater snail</name>
    <dbReference type="NCBI Taxonomy" id="6526"/>
    <lineage>
        <taxon>Eukaryota</taxon>
        <taxon>Metazoa</taxon>
        <taxon>Spiralia</taxon>
        <taxon>Lophotrochozoa</taxon>
        <taxon>Mollusca</taxon>
        <taxon>Gastropoda</taxon>
        <taxon>Heterobranchia</taxon>
        <taxon>Euthyneura</taxon>
        <taxon>Panpulmonata</taxon>
        <taxon>Hygrophila</taxon>
        <taxon>Lymnaeoidea</taxon>
        <taxon>Planorbidae</taxon>
        <taxon>Biomphalaria</taxon>
    </lineage>
</organism>
<feature type="signal peptide" evidence="2">
    <location>
        <begin position="1"/>
        <end position="25"/>
    </location>
</feature>
<protein>
    <submittedName>
        <fullName evidence="4">Uncharacterized protein LOC129927488</fullName>
    </submittedName>
</protein>
<evidence type="ECO:0000313" key="4">
    <source>
        <dbReference type="RefSeq" id="XP_055892982.1"/>
    </source>
</evidence>
<proteinExistence type="predicted"/>
<keyword evidence="3" id="KW-1185">Reference proteome</keyword>